<evidence type="ECO:0000256" key="1">
    <source>
        <dbReference type="ARBA" id="ARBA00022490"/>
    </source>
</evidence>
<comment type="function">
    <text evidence="4">NAD-dependent protein deacetylase which modulates the activities of several enzymes which are inactive in their acetylated form.</text>
</comment>
<dbReference type="EC" id="2.3.1.286" evidence="4"/>
<evidence type="ECO:0000256" key="5">
    <source>
        <dbReference type="PROSITE-ProRule" id="PRU00236"/>
    </source>
</evidence>
<dbReference type="GO" id="GO:0005737">
    <property type="term" value="C:cytoplasm"/>
    <property type="evidence" value="ECO:0007669"/>
    <property type="project" value="UniProtKB-SubCell"/>
</dbReference>
<dbReference type="PROSITE" id="PS50305">
    <property type="entry name" value="SIRTUIN"/>
    <property type="match status" value="1"/>
</dbReference>
<accession>A0A9D1DVJ8</accession>
<feature type="domain" description="Deacetylase sirtuin-type" evidence="6">
    <location>
        <begin position="1"/>
        <end position="239"/>
    </location>
</feature>
<dbReference type="InterPro" id="IPR003000">
    <property type="entry name" value="Sirtuin"/>
</dbReference>
<evidence type="ECO:0000256" key="4">
    <source>
        <dbReference type="HAMAP-Rule" id="MF_01968"/>
    </source>
</evidence>
<feature type="binding site" evidence="4">
    <location>
        <position position="230"/>
    </location>
    <ligand>
        <name>NAD(+)</name>
        <dbReference type="ChEBI" id="CHEBI:57540"/>
    </ligand>
</feature>
<feature type="binding site" evidence="4">
    <location>
        <position position="34"/>
    </location>
    <ligand>
        <name>nicotinamide</name>
        <dbReference type="ChEBI" id="CHEBI:17154"/>
    </ligand>
</feature>
<comment type="caution">
    <text evidence="7">The sequence shown here is derived from an EMBL/GenBank/DDBJ whole genome shotgun (WGS) entry which is preliminary data.</text>
</comment>
<feature type="active site" description="Proton acceptor" evidence="4 5">
    <location>
        <position position="120"/>
    </location>
</feature>
<comment type="subcellular location">
    <subcellularLocation>
        <location evidence="4">Cytoplasm</location>
    </subcellularLocation>
</comment>
<feature type="binding site" evidence="4 5">
    <location>
        <position position="151"/>
    </location>
    <ligand>
        <name>Zn(2+)</name>
        <dbReference type="ChEBI" id="CHEBI:29105"/>
    </ligand>
</feature>
<dbReference type="InterPro" id="IPR026590">
    <property type="entry name" value="Ssirtuin_cat_dom"/>
</dbReference>
<dbReference type="Gene3D" id="3.40.50.1220">
    <property type="entry name" value="TPP-binding domain"/>
    <property type="match status" value="1"/>
</dbReference>
<comment type="caution">
    <text evidence="4">Lacks conserved residue(s) required for the propagation of feature annotation.</text>
</comment>
<dbReference type="Pfam" id="PF02146">
    <property type="entry name" value="SIR2"/>
    <property type="match status" value="1"/>
</dbReference>
<feature type="binding site" evidence="4">
    <location>
        <position position="104"/>
    </location>
    <ligand>
        <name>nicotinamide</name>
        <dbReference type="ChEBI" id="CHEBI:17154"/>
    </ligand>
</feature>
<dbReference type="PANTHER" id="PTHR11085">
    <property type="entry name" value="NAD-DEPENDENT PROTEIN DEACYLASE SIRTUIN-5, MITOCHONDRIAL-RELATED"/>
    <property type="match status" value="1"/>
</dbReference>
<dbReference type="InterPro" id="IPR026591">
    <property type="entry name" value="Sirtuin_cat_small_dom_sf"/>
</dbReference>
<dbReference type="CDD" id="cd01407">
    <property type="entry name" value="SIR2-fam"/>
    <property type="match status" value="1"/>
</dbReference>
<feature type="binding site" evidence="4">
    <location>
        <position position="105"/>
    </location>
    <ligand>
        <name>nicotinamide</name>
        <dbReference type="ChEBI" id="CHEBI:17154"/>
    </ligand>
</feature>
<dbReference type="GO" id="GO:0008270">
    <property type="term" value="F:zinc ion binding"/>
    <property type="evidence" value="ECO:0007669"/>
    <property type="project" value="UniProtKB-UniRule"/>
</dbReference>
<dbReference type="Proteomes" id="UP000824232">
    <property type="component" value="Unassembled WGS sequence"/>
</dbReference>
<comment type="similarity">
    <text evidence="4">Belongs to the sirtuin family. Class U subfamily.</text>
</comment>
<keyword evidence="4 5" id="KW-0862">Zinc</keyword>
<evidence type="ECO:0000256" key="3">
    <source>
        <dbReference type="ARBA" id="ARBA00023027"/>
    </source>
</evidence>
<dbReference type="InterPro" id="IPR050134">
    <property type="entry name" value="NAD-dep_sirtuin_deacylases"/>
</dbReference>
<dbReference type="Gene3D" id="3.30.1600.10">
    <property type="entry name" value="SIR2/SIRT2 'Small Domain"/>
    <property type="match status" value="1"/>
</dbReference>
<feature type="binding site" evidence="4">
    <location>
        <position position="35"/>
    </location>
    <ligand>
        <name>NAD(+)</name>
        <dbReference type="ChEBI" id="CHEBI:57540"/>
    </ligand>
</feature>
<organism evidence="7 8">
    <name type="scientific">Candidatus Onthousia excrementipullorum</name>
    <dbReference type="NCBI Taxonomy" id="2840884"/>
    <lineage>
        <taxon>Bacteria</taxon>
        <taxon>Bacillati</taxon>
        <taxon>Bacillota</taxon>
        <taxon>Bacilli</taxon>
        <taxon>Candidatus Onthousia</taxon>
    </lineage>
</organism>
<feature type="binding site" evidence="4">
    <location>
        <position position="23"/>
    </location>
    <ligand>
        <name>NAD(+)</name>
        <dbReference type="ChEBI" id="CHEBI:57540"/>
    </ligand>
</feature>
<dbReference type="EMBL" id="DVHC01000066">
    <property type="protein sequence ID" value="HIR59801.1"/>
    <property type="molecule type" value="Genomic_DNA"/>
</dbReference>
<comment type="cofactor">
    <cofactor evidence="4">
        <name>Zn(2+)</name>
        <dbReference type="ChEBI" id="CHEBI:29105"/>
    </cofactor>
    <text evidence="4">Binds 1 zinc ion per subunit.</text>
</comment>
<feature type="binding site" evidence="4">
    <location>
        <position position="212"/>
    </location>
    <ligand>
        <name>NAD(+)</name>
        <dbReference type="ChEBI" id="CHEBI:57540"/>
    </ligand>
</feature>
<dbReference type="InterPro" id="IPR029035">
    <property type="entry name" value="DHS-like_NAD/FAD-binding_dom"/>
</dbReference>
<feature type="binding site" evidence="4 5">
    <location>
        <position position="128"/>
    </location>
    <ligand>
        <name>Zn(2+)</name>
        <dbReference type="ChEBI" id="CHEBI:29105"/>
    </ligand>
</feature>
<dbReference type="PANTHER" id="PTHR11085:SF4">
    <property type="entry name" value="NAD-DEPENDENT PROTEIN DEACYLASE"/>
    <property type="match status" value="1"/>
</dbReference>
<sequence length="239" mass="27130">MDDISRLQKMIDECNDIVFFGGAGVSTESGLKDFRSKDGLYNMKYKYPPEEILSHSFFINNTEEFYKFYKDKMNALNILPNVCHKYLTKLEKTGKLKAIITQNIDGLHQKSGSSNVLELHGTIYKNYCLKCGKQYDAPYIFNSEGIPKCECGGIIKPKVVLYEEALDDEVVEKAIDEISKAELLIVAGTSLTVYPASSFVRYFKGKYLVIINNDETNYDGIADLVIHKRIGDVFKQLKI</sequence>
<feature type="binding site" evidence="4">
    <location>
        <position position="189"/>
    </location>
    <ligand>
        <name>NAD(+)</name>
        <dbReference type="ChEBI" id="CHEBI:57540"/>
    </ligand>
</feature>
<dbReference type="InterPro" id="IPR028628">
    <property type="entry name" value="Sirtuin_class_U"/>
</dbReference>
<evidence type="ECO:0000256" key="2">
    <source>
        <dbReference type="ARBA" id="ARBA00022679"/>
    </source>
</evidence>
<name>A0A9D1DVJ8_9FIRM</name>
<dbReference type="SUPFAM" id="SSF52467">
    <property type="entry name" value="DHS-like NAD/FAD-binding domain"/>
    <property type="match status" value="1"/>
</dbReference>
<gene>
    <name evidence="4" type="primary">cobB</name>
    <name evidence="7" type="ORF">IAB38_07105</name>
</gene>
<feature type="binding site" evidence="4">
    <location>
        <position position="104"/>
    </location>
    <ligand>
        <name>NAD(+)</name>
        <dbReference type="ChEBI" id="CHEBI:57540"/>
    </ligand>
</feature>
<dbReference type="GO" id="GO:0017136">
    <property type="term" value="F:histone deacetylase activity, NAD-dependent"/>
    <property type="evidence" value="ECO:0007669"/>
    <property type="project" value="TreeGrafter"/>
</dbReference>
<dbReference type="GO" id="GO:0070403">
    <property type="term" value="F:NAD+ binding"/>
    <property type="evidence" value="ECO:0007669"/>
    <property type="project" value="UniProtKB-UniRule"/>
</dbReference>
<feature type="binding site" evidence="4">
    <location>
        <position position="27"/>
    </location>
    <ligand>
        <name>NAD(+)</name>
        <dbReference type="ChEBI" id="CHEBI:57540"/>
    </ligand>
</feature>
<feature type="binding site" evidence="4 5">
    <location>
        <position position="149"/>
    </location>
    <ligand>
        <name>Zn(2+)</name>
        <dbReference type="ChEBI" id="CHEBI:29105"/>
    </ligand>
</feature>
<evidence type="ECO:0000313" key="8">
    <source>
        <dbReference type="Proteomes" id="UP000824232"/>
    </source>
</evidence>
<keyword evidence="1 4" id="KW-0963">Cytoplasm</keyword>
<feature type="binding site" evidence="4">
    <location>
        <position position="34"/>
    </location>
    <ligand>
        <name>NAD(+)</name>
        <dbReference type="ChEBI" id="CHEBI:57540"/>
    </ligand>
</feature>
<keyword evidence="2 4" id="KW-0808">Transferase</keyword>
<evidence type="ECO:0000259" key="6">
    <source>
        <dbReference type="PROSITE" id="PS50305"/>
    </source>
</evidence>
<comment type="catalytic activity">
    <reaction evidence="4">
        <text>N(6)-acetyl-L-lysyl-[protein] + NAD(+) + H2O = 2''-O-acetyl-ADP-D-ribose + nicotinamide + L-lysyl-[protein]</text>
        <dbReference type="Rhea" id="RHEA:43636"/>
        <dbReference type="Rhea" id="RHEA-COMP:9752"/>
        <dbReference type="Rhea" id="RHEA-COMP:10731"/>
        <dbReference type="ChEBI" id="CHEBI:15377"/>
        <dbReference type="ChEBI" id="CHEBI:17154"/>
        <dbReference type="ChEBI" id="CHEBI:29969"/>
        <dbReference type="ChEBI" id="CHEBI:57540"/>
        <dbReference type="ChEBI" id="CHEBI:61930"/>
        <dbReference type="ChEBI" id="CHEBI:83767"/>
        <dbReference type="EC" id="2.3.1.286"/>
    </reaction>
</comment>
<feature type="binding site" evidence="4">
    <location>
        <position position="120"/>
    </location>
    <ligand>
        <name>NAD(+)</name>
        <dbReference type="ChEBI" id="CHEBI:57540"/>
    </ligand>
</feature>
<evidence type="ECO:0000313" key="7">
    <source>
        <dbReference type="EMBL" id="HIR59801.1"/>
    </source>
</evidence>
<feature type="binding site" evidence="4">
    <location>
        <position position="105"/>
    </location>
    <ligand>
        <name>NAD(+)</name>
        <dbReference type="ChEBI" id="CHEBI:57540"/>
    </ligand>
</feature>
<dbReference type="NCBIfam" id="NF001752">
    <property type="entry name" value="PRK00481.1-1"/>
    <property type="match status" value="1"/>
</dbReference>
<feature type="binding site" evidence="4">
    <location>
        <position position="190"/>
    </location>
    <ligand>
        <name>NAD(+)</name>
        <dbReference type="ChEBI" id="CHEBI:57540"/>
    </ligand>
</feature>
<feature type="binding site" evidence="4">
    <location>
        <position position="102"/>
    </location>
    <ligand>
        <name>NAD(+)</name>
        <dbReference type="ChEBI" id="CHEBI:57540"/>
    </ligand>
</feature>
<keyword evidence="3 4" id="KW-0520">NAD</keyword>
<dbReference type="AlphaFoldDB" id="A0A9D1DVJ8"/>
<proteinExistence type="inferred from homology"/>
<feature type="binding site" evidence="4 5">
    <location>
        <position position="131"/>
    </location>
    <ligand>
        <name>Zn(2+)</name>
        <dbReference type="ChEBI" id="CHEBI:29105"/>
    </ligand>
</feature>
<reference evidence="7" key="2">
    <citation type="journal article" date="2021" name="PeerJ">
        <title>Extensive microbial diversity within the chicken gut microbiome revealed by metagenomics and culture.</title>
        <authorList>
            <person name="Gilroy R."/>
            <person name="Ravi A."/>
            <person name="Getino M."/>
            <person name="Pursley I."/>
            <person name="Horton D.L."/>
            <person name="Alikhan N.F."/>
            <person name="Baker D."/>
            <person name="Gharbi K."/>
            <person name="Hall N."/>
            <person name="Watson M."/>
            <person name="Adriaenssens E.M."/>
            <person name="Foster-Nyarko E."/>
            <person name="Jarju S."/>
            <person name="Secka A."/>
            <person name="Antonio M."/>
            <person name="Oren A."/>
            <person name="Chaudhuri R.R."/>
            <person name="La Ragione R."/>
            <person name="Hildebrand F."/>
            <person name="Pallen M.J."/>
        </authorList>
    </citation>
    <scope>NUCLEOTIDE SEQUENCE</scope>
    <source>
        <strain evidence="7">CHK184-20233</strain>
    </source>
</reference>
<reference evidence="7" key="1">
    <citation type="submission" date="2020-10" db="EMBL/GenBank/DDBJ databases">
        <authorList>
            <person name="Gilroy R."/>
        </authorList>
    </citation>
    <scope>NUCLEOTIDE SEQUENCE</scope>
    <source>
        <strain evidence="7">CHK184-20233</strain>
    </source>
</reference>
<keyword evidence="4 5" id="KW-0479">Metal-binding</keyword>
<dbReference type="HAMAP" id="MF_01968">
    <property type="entry name" value="Sirtuin_ClassU"/>
    <property type="match status" value="1"/>
</dbReference>
<protein>
    <recommendedName>
        <fullName evidence="4">NAD-dependent protein deacetylase</fullName>
        <ecNumber evidence="4">2.3.1.286</ecNumber>
    </recommendedName>
    <alternativeName>
        <fullName evidence="4">Regulatory protein SIR2 homolog</fullName>
    </alternativeName>
</protein>